<dbReference type="InterPro" id="IPR023198">
    <property type="entry name" value="PGP-like_dom2"/>
</dbReference>
<dbReference type="PANTHER" id="PTHR18901">
    <property type="entry name" value="2-DEOXYGLUCOSE-6-PHOSPHATE PHOSPHATASE 2"/>
    <property type="match status" value="1"/>
</dbReference>
<proteinExistence type="predicted"/>
<dbReference type="InterPro" id="IPR036412">
    <property type="entry name" value="HAD-like_sf"/>
</dbReference>
<dbReference type="Proteomes" id="UP000294498">
    <property type="component" value="Unassembled WGS sequence"/>
</dbReference>
<dbReference type="InterPro" id="IPR006439">
    <property type="entry name" value="HAD-SF_hydro_IA"/>
</dbReference>
<dbReference type="SFLD" id="SFLDS00003">
    <property type="entry name" value="Haloacid_Dehalogenase"/>
    <property type="match status" value="1"/>
</dbReference>
<name>A0A4R8DFR0_9BACT</name>
<dbReference type="Gene3D" id="3.40.50.1000">
    <property type="entry name" value="HAD superfamily/HAD-like"/>
    <property type="match status" value="1"/>
</dbReference>
<dbReference type="PANTHER" id="PTHR18901:SF38">
    <property type="entry name" value="PSEUDOURIDINE-5'-PHOSPHATASE"/>
    <property type="match status" value="1"/>
</dbReference>
<protein>
    <submittedName>
        <fullName evidence="1">Sugar-phosphatase</fullName>
    </submittedName>
</protein>
<dbReference type="Pfam" id="PF00702">
    <property type="entry name" value="Hydrolase"/>
    <property type="match status" value="1"/>
</dbReference>
<dbReference type="SUPFAM" id="SSF56784">
    <property type="entry name" value="HAD-like"/>
    <property type="match status" value="1"/>
</dbReference>
<dbReference type="NCBIfam" id="NF008087">
    <property type="entry name" value="PRK10826.1"/>
    <property type="match status" value="1"/>
</dbReference>
<comment type="caution">
    <text evidence="1">The sequence shown here is derived from an EMBL/GenBank/DDBJ whole genome shotgun (WGS) entry which is preliminary data.</text>
</comment>
<dbReference type="EMBL" id="SODV01000002">
    <property type="protein sequence ID" value="TDW95780.1"/>
    <property type="molecule type" value="Genomic_DNA"/>
</dbReference>
<dbReference type="NCBIfam" id="TIGR01509">
    <property type="entry name" value="HAD-SF-IA-v3"/>
    <property type="match status" value="1"/>
</dbReference>
<sequence>MQPTTVIFDMDGLLIDSEPLWGEAAEEILARFNVRLTNEQYHQHTGLRTREFLTWWFSFFGISPDHLDTAETDLVDLVIQKVKARPKFQPGVPYILDFFKARGFKIGLASSSPMRLIDTVEDLGQFGDYFQVKTSAEYLPFGKPHPQVYLECARALGVSPLECVAFEDSFNGMIAAKAARMSCVVVPAPDQQRQLRWHAANLKLSSLANFNDLLLEAMGAPAETLKEC</sequence>
<dbReference type="RefSeq" id="WP_133995456.1">
    <property type="nucleotide sequence ID" value="NZ_SODV01000002.1"/>
</dbReference>
<evidence type="ECO:0000313" key="2">
    <source>
        <dbReference type="Proteomes" id="UP000294498"/>
    </source>
</evidence>
<dbReference type="Gene3D" id="1.10.150.240">
    <property type="entry name" value="Putative phosphatase, domain 2"/>
    <property type="match status" value="1"/>
</dbReference>
<dbReference type="InterPro" id="IPR023214">
    <property type="entry name" value="HAD_sf"/>
</dbReference>
<keyword evidence="2" id="KW-1185">Reference proteome</keyword>
<gene>
    <name evidence="1" type="ORF">EDB95_3591</name>
</gene>
<dbReference type="AlphaFoldDB" id="A0A4R8DFR0"/>
<reference evidence="1 2" key="1">
    <citation type="submission" date="2019-03" db="EMBL/GenBank/DDBJ databases">
        <title>Genomic Encyclopedia of Type Strains, Phase IV (KMG-IV): sequencing the most valuable type-strain genomes for metagenomic binning, comparative biology and taxonomic classification.</title>
        <authorList>
            <person name="Goeker M."/>
        </authorList>
    </citation>
    <scope>NUCLEOTIDE SEQUENCE [LARGE SCALE GENOMIC DNA]</scope>
    <source>
        <strain evidence="1 2">DSM 100059</strain>
    </source>
</reference>
<dbReference type="SFLD" id="SFLDG01135">
    <property type="entry name" value="C1.5.6:_HAD__Beta-PGM__Phospha"/>
    <property type="match status" value="1"/>
</dbReference>
<evidence type="ECO:0000313" key="1">
    <source>
        <dbReference type="EMBL" id="TDW95780.1"/>
    </source>
</evidence>
<dbReference type="SFLD" id="SFLDG01129">
    <property type="entry name" value="C1.5:_HAD__Beta-PGM__Phosphata"/>
    <property type="match status" value="1"/>
</dbReference>
<accession>A0A4R8DFR0</accession>
<dbReference type="OrthoDB" id="9797743at2"/>
<organism evidence="1 2">
    <name type="scientific">Dinghuibacter silviterrae</name>
    <dbReference type="NCBI Taxonomy" id="1539049"/>
    <lineage>
        <taxon>Bacteria</taxon>
        <taxon>Pseudomonadati</taxon>
        <taxon>Bacteroidota</taxon>
        <taxon>Chitinophagia</taxon>
        <taxon>Chitinophagales</taxon>
        <taxon>Chitinophagaceae</taxon>
        <taxon>Dinghuibacter</taxon>
    </lineage>
</organism>